<gene>
    <name evidence="4" type="ORF">GA0116948_103205</name>
</gene>
<evidence type="ECO:0000259" key="2">
    <source>
        <dbReference type="Pfam" id="PF01370"/>
    </source>
</evidence>
<dbReference type="Pfam" id="PF01370">
    <property type="entry name" value="Epimerase"/>
    <property type="match status" value="1"/>
</dbReference>
<dbReference type="InterPro" id="IPR013549">
    <property type="entry name" value="DUF1731"/>
</dbReference>
<dbReference type="AlphaFoldDB" id="A0A1C4BQ61"/>
<proteinExistence type="inferred from homology"/>
<sequence>METVLITGGTGLIGQELTRLLSEVGHQVIVMSRQRPPATSPNPQVRYAQWDVKNQSLDLNALQDADYIVHLAGAGVADQRWTASRKQEIINSRTRSSNLLVDMLSRHPNKVKKVVSASGIGFYGESYTKSFVEDDVPADDFLGTTCVAWENSIKPVQDLGKKLVIFRTGIALSRAGGALYEFYRPLRLGVAAILGSGEQWVSWIHIHDLVRLYLNAIMNDNLEGTFNAVAPTPVTNEQLVLSMAHAARNKSFVPVHTPAFALKIILGEMSVEVLKSCKVSSQKMEATGFQFSYPVIDEAMDQLFKQG</sequence>
<reference evidence="4 5" key="1">
    <citation type="submission" date="2016-08" db="EMBL/GenBank/DDBJ databases">
        <authorList>
            <person name="Seilhamer J.J."/>
        </authorList>
    </citation>
    <scope>NUCLEOTIDE SEQUENCE [LARGE SCALE GENOMIC DNA]</scope>
    <source>
        <strain evidence="4 5">A37T2</strain>
    </source>
</reference>
<dbReference type="PANTHER" id="PTHR11092">
    <property type="entry name" value="SUGAR NUCLEOTIDE EPIMERASE RELATED"/>
    <property type="match status" value="1"/>
</dbReference>
<accession>A0A1C4BQ61</accession>
<dbReference type="STRING" id="1335309.GA0116948_103205"/>
<feature type="domain" description="NAD-dependent epimerase/dehydratase" evidence="2">
    <location>
        <begin position="4"/>
        <end position="128"/>
    </location>
</feature>
<dbReference type="NCBIfam" id="TIGR01777">
    <property type="entry name" value="yfcH"/>
    <property type="match status" value="1"/>
</dbReference>
<dbReference type="RefSeq" id="WP_089710146.1">
    <property type="nucleotide sequence ID" value="NZ_FMAR01000003.1"/>
</dbReference>
<dbReference type="InterPro" id="IPR036291">
    <property type="entry name" value="NAD(P)-bd_dom_sf"/>
</dbReference>
<dbReference type="Gene3D" id="3.40.50.720">
    <property type="entry name" value="NAD(P)-binding Rossmann-like Domain"/>
    <property type="match status" value="1"/>
</dbReference>
<feature type="domain" description="DUF1731" evidence="3">
    <location>
        <begin position="257"/>
        <end position="303"/>
    </location>
</feature>
<dbReference type="EMBL" id="FMAR01000003">
    <property type="protein sequence ID" value="SCC08953.1"/>
    <property type="molecule type" value="Genomic_DNA"/>
</dbReference>
<dbReference type="InterPro" id="IPR001509">
    <property type="entry name" value="Epimerase_deHydtase"/>
</dbReference>
<evidence type="ECO:0000313" key="4">
    <source>
        <dbReference type="EMBL" id="SCC08953.1"/>
    </source>
</evidence>
<protein>
    <recommendedName>
        <fullName evidence="6">TIGR01777 family protein</fullName>
    </recommendedName>
</protein>
<dbReference type="Pfam" id="PF08338">
    <property type="entry name" value="DUF1731"/>
    <property type="match status" value="1"/>
</dbReference>
<dbReference type="OrthoDB" id="9801773at2"/>
<evidence type="ECO:0008006" key="6">
    <source>
        <dbReference type="Google" id="ProtNLM"/>
    </source>
</evidence>
<evidence type="ECO:0000256" key="1">
    <source>
        <dbReference type="ARBA" id="ARBA00009353"/>
    </source>
</evidence>
<comment type="similarity">
    <text evidence="1">Belongs to the NAD(P)-dependent epimerase/dehydratase family. SDR39U1 subfamily.</text>
</comment>
<evidence type="ECO:0000313" key="5">
    <source>
        <dbReference type="Proteomes" id="UP000242818"/>
    </source>
</evidence>
<keyword evidence="5" id="KW-1185">Reference proteome</keyword>
<name>A0A1C4BQ61_9BACT</name>
<dbReference type="PANTHER" id="PTHR11092:SF0">
    <property type="entry name" value="EPIMERASE FAMILY PROTEIN SDR39U1"/>
    <property type="match status" value="1"/>
</dbReference>
<organism evidence="4 5">
    <name type="scientific">Chitinophaga costaii</name>
    <dbReference type="NCBI Taxonomy" id="1335309"/>
    <lineage>
        <taxon>Bacteria</taxon>
        <taxon>Pseudomonadati</taxon>
        <taxon>Bacteroidota</taxon>
        <taxon>Chitinophagia</taxon>
        <taxon>Chitinophagales</taxon>
        <taxon>Chitinophagaceae</taxon>
        <taxon>Chitinophaga</taxon>
    </lineage>
</organism>
<dbReference type="InterPro" id="IPR010099">
    <property type="entry name" value="SDR39U1"/>
</dbReference>
<dbReference type="SUPFAM" id="SSF51735">
    <property type="entry name" value="NAD(P)-binding Rossmann-fold domains"/>
    <property type="match status" value="1"/>
</dbReference>
<dbReference type="Proteomes" id="UP000242818">
    <property type="component" value="Unassembled WGS sequence"/>
</dbReference>
<evidence type="ECO:0000259" key="3">
    <source>
        <dbReference type="Pfam" id="PF08338"/>
    </source>
</evidence>